<keyword evidence="3" id="KW-0597">Phosphoprotein</keyword>
<proteinExistence type="predicted"/>
<evidence type="ECO:0000259" key="7">
    <source>
        <dbReference type="PROSITE" id="PS50109"/>
    </source>
</evidence>
<dbReference type="CDD" id="cd00130">
    <property type="entry name" value="PAS"/>
    <property type="match status" value="1"/>
</dbReference>
<feature type="coiled-coil region" evidence="6">
    <location>
        <begin position="295"/>
        <end position="326"/>
    </location>
</feature>
<dbReference type="PRINTS" id="PR00344">
    <property type="entry name" value="BCTRLSENSOR"/>
</dbReference>
<dbReference type="PANTHER" id="PTHR43047:SF72">
    <property type="entry name" value="OSMOSENSING HISTIDINE PROTEIN KINASE SLN1"/>
    <property type="match status" value="1"/>
</dbReference>
<dbReference type="InterPro" id="IPR011006">
    <property type="entry name" value="CheY-like_superfamily"/>
</dbReference>
<dbReference type="GO" id="GO:0005886">
    <property type="term" value="C:plasma membrane"/>
    <property type="evidence" value="ECO:0007669"/>
    <property type="project" value="TreeGrafter"/>
</dbReference>
<dbReference type="InterPro" id="IPR001789">
    <property type="entry name" value="Sig_transdc_resp-reg_receiver"/>
</dbReference>
<dbReference type="Gene3D" id="3.30.450.40">
    <property type="match status" value="1"/>
</dbReference>
<dbReference type="GO" id="GO:0009927">
    <property type="term" value="F:histidine phosphotransfer kinase activity"/>
    <property type="evidence" value="ECO:0007669"/>
    <property type="project" value="TreeGrafter"/>
</dbReference>
<name>A0A3B1AHK3_9ZZZZ</name>
<protein>
    <recommendedName>
        <fullName evidence="2">histidine kinase</fullName>
        <ecNumber evidence="2">2.7.13.3</ecNumber>
    </recommendedName>
</protein>
<evidence type="ECO:0000256" key="4">
    <source>
        <dbReference type="ARBA" id="ARBA00022679"/>
    </source>
</evidence>
<dbReference type="NCBIfam" id="TIGR00229">
    <property type="entry name" value="sensory_box"/>
    <property type="match status" value="1"/>
</dbReference>
<evidence type="ECO:0000256" key="6">
    <source>
        <dbReference type="SAM" id="Coils"/>
    </source>
</evidence>
<evidence type="ECO:0000256" key="2">
    <source>
        <dbReference type="ARBA" id="ARBA00012438"/>
    </source>
</evidence>
<dbReference type="InterPro" id="IPR004358">
    <property type="entry name" value="Sig_transdc_His_kin-like_C"/>
</dbReference>
<keyword evidence="5" id="KW-0418">Kinase</keyword>
<dbReference type="Pfam" id="PF13426">
    <property type="entry name" value="PAS_9"/>
    <property type="match status" value="1"/>
</dbReference>
<dbReference type="SUPFAM" id="SSF55781">
    <property type="entry name" value="GAF domain-like"/>
    <property type="match status" value="1"/>
</dbReference>
<dbReference type="PROSITE" id="PS50109">
    <property type="entry name" value="HIS_KIN"/>
    <property type="match status" value="1"/>
</dbReference>
<evidence type="ECO:0000256" key="3">
    <source>
        <dbReference type="ARBA" id="ARBA00022553"/>
    </source>
</evidence>
<dbReference type="Gene3D" id="3.40.50.2300">
    <property type="match status" value="1"/>
</dbReference>
<feature type="domain" description="PAS" evidence="9">
    <location>
        <begin position="181"/>
        <end position="251"/>
    </location>
</feature>
<dbReference type="EMBL" id="UOFS01000047">
    <property type="protein sequence ID" value="VAX01161.1"/>
    <property type="molecule type" value="Genomic_DNA"/>
</dbReference>
<evidence type="ECO:0000259" key="9">
    <source>
        <dbReference type="PROSITE" id="PS50112"/>
    </source>
</evidence>
<dbReference type="CDD" id="cd00082">
    <property type="entry name" value="HisKA"/>
    <property type="match status" value="1"/>
</dbReference>
<reference evidence="10" key="1">
    <citation type="submission" date="2018-06" db="EMBL/GenBank/DDBJ databases">
        <authorList>
            <person name="Zhirakovskaya E."/>
        </authorList>
    </citation>
    <scope>NUCLEOTIDE SEQUENCE</scope>
</reference>
<dbReference type="InterPro" id="IPR036097">
    <property type="entry name" value="HisK_dim/P_sf"/>
</dbReference>
<dbReference type="InterPro" id="IPR000014">
    <property type="entry name" value="PAS"/>
</dbReference>
<accession>A0A3B1AHK3</accession>
<dbReference type="PROSITE" id="PS50110">
    <property type="entry name" value="RESPONSE_REGULATORY"/>
    <property type="match status" value="1"/>
</dbReference>
<dbReference type="PANTHER" id="PTHR43047">
    <property type="entry name" value="TWO-COMPONENT HISTIDINE PROTEIN KINASE"/>
    <property type="match status" value="1"/>
</dbReference>
<dbReference type="Pfam" id="PF00072">
    <property type="entry name" value="Response_reg"/>
    <property type="match status" value="1"/>
</dbReference>
<keyword evidence="4" id="KW-0808">Transferase</keyword>
<dbReference type="InterPro" id="IPR036890">
    <property type="entry name" value="HATPase_C_sf"/>
</dbReference>
<dbReference type="SMART" id="SM00448">
    <property type="entry name" value="REC"/>
    <property type="match status" value="1"/>
</dbReference>
<dbReference type="EC" id="2.7.13.3" evidence="2"/>
<dbReference type="InterPro" id="IPR029016">
    <property type="entry name" value="GAF-like_dom_sf"/>
</dbReference>
<dbReference type="AlphaFoldDB" id="A0A3B1AHK3"/>
<dbReference type="SUPFAM" id="SSF55785">
    <property type="entry name" value="PYP-like sensor domain (PAS domain)"/>
    <property type="match status" value="1"/>
</dbReference>
<dbReference type="InterPro" id="IPR035965">
    <property type="entry name" value="PAS-like_dom_sf"/>
</dbReference>
<gene>
    <name evidence="10" type="ORF">MNBD_GAMMA22-2568</name>
</gene>
<dbReference type="SUPFAM" id="SSF52172">
    <property type="entry name" value="CheY-like"/>
    <property type="match status" value="1"/>
</dbReference>
<dbReference type="Gene3D" id="3.30.450.20">
    <property type="entry name" value="PAS domain"/>
    <property type="match status" value="1"/>
</dbReference>
<dbReference type="Pfam" id="PF00512">
    <property type="entry name" value="HisKA"/>
    <property type="match status" value="1"/>
</dbReference>
<evidence type="ECO:0000259" key="8">
    <source>
        <dbReference type="PROSITE" id="PS50110"/>
    </source>
</evidence>
<dbReference type="Gene3D" id="1.10.287.130">
    <property type="match status" value="1"/>
</dbReference>
<evidence type="ECO:0000313" key="10">
    <source>
        <dbReference type="EMBL" id="VAX01161.1"/>
    </source>
</evidence>
<dbReference type="SMART" id="SM00091">
    <property type="entry name" value="PAS"/>
    <property type="match status" value="1"/>
</dbReference>
<feature type="domain" description="Histidine kinase" evidence="7">
    <location>
        <begin position="340"/>
        <end position="558"/>
    </location>
</feature>
<dbReference type="InterPro" id="IPR003594">
    <property type="entry name" value="HATPase_dom"/>
</dbReference>
<dbReference type="SMART" id="SM00388">
    <property type="entry name" value="HisKA"/>
    <property type="match status" value="1"/>
</dbReference>
<dbReference type="InterPro" id="IPR003661">
    <property type="entry name" value="HisK_dim/P_dom"/>
</dbReference>
<evidence type="ECO:0000256" key="1">
    <source>
        <dbReference type="ARBA" id="ARBA00000085"/>
    </source>
</evidence>
<dbReference type="InterPro" id="IPR005467">
    <property type="entry name" value="His_kinase_dom"/>
</dbReference>
<dbReference type="PROSITE" id="PS50112">
    <property type="entry name" value="PAS"/>
    <property type="match status" value="1"/>
</dbReference>
<keyword evidence="6" id="KW-0175">Coiled coil</keyword>
<sequence>MMDSKKRLKLERLLSQISEQSFEVDSLSDLLIMVLDEMLDFYQCDRAWFYYPCDPNAKTWRVPMERTRPEWLGANALDIDTPLTAADVKVLTQLINAKKPVTFGSTADYPVMQHIKENYFVKSQLSVVFYPKIGKPWLFGIHHCAQEHQYTKTEIECFDLIGKKTAGVLGNLIILQRLRESENYNRTLFHSTAVGLTLCTLDGVCVDVNKSFAKIIGRSVDEIVSRKIYDFIPKHNHNAIKQQLKLVESTSQLGPYESIYKHKDGRKVYVSVTSVIITKENKHYIWSNIEDVTKRKLLDIELKQHKENLEELVQQRTHELDEAKKEAELANYTKSEFLSSMSHELRTPLNAILGFSQLLEMSSISGNDRDNANEVVNAGKSLLSLIDDILDLSNIESGHVAFSMDNLSLNELLDDCIALMSQKMSKRNITIVNNISNYKKDVIVVADYSRLKQVMTKLLTNALIYNSDCGRITLSREIVKANKIRISVTDTGIGLTEKQQQKLFIPFERVSIEQPNTQGSGMGLMIAKRLIELMGGAVGVRSKPGIGSTFWIEIELAKSIEKTAINNEISKDFNAKEIIYKTSSANKLILYIEDNIANLRLIEQVIKKQSPYTLLSATNAQSGIELAEKNIPDLILLDINLPDMDGYQAMQKLQSSDATKNIPVIAISAKALSSDLEQSKSSGFKEYITKPLDVDKFLTSINTIL</sequence>
<feature type="domain" description="Response regulatory" evidence="8">
    <location>
        <begin position="588"/>
        <end position="705"/>
    </location>
</feature>
<comment type="catalytic activity">
    <reaction evidence="1">
        <text>ATP + protein L-histidine = ADP + protein N-phospho-L-histidine.</text>
        <dbReference type="EC" id="2.7.13.3"/>
    </reaction>
</comment>
<dbReference type="SUPFAM" id="SSF47384">
    <property type="entry name" value="Homodimeric domain of signal transducing histidine kinase"/>
    <property type="match status" value="1"/>
</dbReference>
<dbReference type="GO" id="GO:0000155">
    <property type="term" value="F:phosphorelay sensor kinase activity"/>
    <property type="evidence" value="ECO:0007669"/>
    <property type="project" value="InterPro"/>
</dbReference>
<dbReference type="Gene3D" id="3.30.565.10">
    <property type="entry name" value="Histidine kinase-like ATPase, C-terminal domain"/>
    <property type="match status" value="1"/>
</dbReference>
<dbReference type="SMART" id="SM00387">
    <property type="entry name" value="HATPase_c"/>
    <property type="match status" value="1"/>
</dbReference>
<organism evidence="10">
    <name type="scientific">hydrothermal vent metagenome</name>
    <dbReference type="NCBI Taxonomy" id="652676"/>
    <lineage>
        <taxon>unclassified sequences</taxon>
        <taxon>metagenomes</taxon>
        <taxon>ecological metagenomes</taxon>
    </lineage>
</organism>
<dbReference type="SUPFAM" id="SSF55874">
    <property type="entry name" value="ATPase domain of HSP90 chaperone/DNA topoisomerase II/histidine kinase"/>
    <property type="match status" value="1"/>
</dbReference>
<dbReference type="Pfam" id="PF02518">
    <property type="entry name" value="HATPase_c"/>
    <property type="match status" value="1"/>
</dbReference>
<evidence type="ECO:0000256" key="5">
    <source>
        <dbReference type="ARBA" id="ARBA00022777"/>
    </source>
</evidence>